<sequence>MTEAQLDGKYLSDPMEVRPEWIDHNGHMNMAYYGVLFDKGSSHVYRRIGFGNEYRRAHRHTTFSGEFRVRYLRELKLGDRVRCAFQMLDVGPKSFHYVQELIHSDGWVAATGEELSLHIDQTGPRVAPYPPQIMSALEAIMAEQAHLPRPEFIGQKMGLRK</sequence>
<dbReference type="GO" id="GO:0047617">
    <property type="term" value="F:fatty acyl-CoA hydrolase activity"/>
    <property type="evidence" value="ECO:0007669"/>
    <property type="project" value="TreeGrafter"/>
</dbReference>
<proteinExistence type="predicted"/>
<protein>
    <submittedName>
        <fullName evidence="1">Thioesterase</fullName>
    </submittedName>
</protein>
<dbReference type="Pfam" id="PF13279">
    <property type="entry name" value="4HBT_2"/>
    <property type="match status" value="1"/>
</dbReference>
<dbReference type="PANTHER" id="PTHR31793">
    <property type="entry name" value="4-HYDROXYBENZOYL-COA THIOESTERASE FAMILY MEMBER"/>
    <property type="match status" value="1"/>
</dbReference>
<keyword evidence="2" id="KW-1185">Reference proteome</keyword>
<accession>A0A917SML3</accession>
<organism evidence="1 2">
    <name type="scientific">Pseudooceanicola nanhaiensis</name>
    <dbReference type="NCBI Taxonomy" id="375761"/>
    <lineage>
        <taxon>Bacteria</taxon>
        <taxon>Pseudomonadati</taxon>
        <taxon>Pseudomonadota</taxon>
        <taxon>Alphaproteobacteria</taxon>
        <taxon>Rhodobacterales</taxon>
        <taxon>Paracoccaceae</taxon>
        <taxon>Pseudooceanicola</taxon>
    </lineage>
</organism>
<dbReference type="Proteomes" id="UP000649829">
    <property type="component" value="Unassembled WGS sequence"/>
</dbReference>
<dbReference type="CDD" id="cd00586">
    <property type="entry name" value="4HBT"/>
    <property type="match status" value="1"/>
</dbReference>
<name>A0A917SML3_9RHOB</name>
<dbReference type="SUPFAM" id="SSF54637">
    <property type="entry name" value="Thioesterase/thiol ester dehydrase-isomerase"/>
    <property type="match status" value="1"/>
</dbReference>
<dbReference type="EMBL" id="BMLF01000001">
    <property type="protein sequence ID" value="GGL87215.1"/>
    <property type="molecule type" value="Genomic_DNA"/>
</dbReference>
<dbReference type="PANTHER" id="PTHR31793:SF2">
    <property type="entry name" value="BLR1345 PROTEIN"/>
    <property type="match status" value="1"/>
</dbReference>
<dbReference type="AlphaFoldDB" id="A0A917SML3"/>
<dbReference type="Gene3D" id="3.10.129.10">
    <property type="entry name" value="Hotdog Thioesterase"/>
    <property type="match status" value="1"/>
</dbReference>
<reference evidence="1" key="1">
    <citation type="journal article" date="2014" name="Int. J. Syst. Evol. Microbiol.">
        <title>Complete genome sequence of Corynebacterium casei LMG S-19264T (=DSM 44701T), isolated from a smear-ripened cheese.</title>
        <authorList>
            <consortium name="US DOE Joint Genome Institute (JGI-PGF)"/>
            <person name="Walter F."/>
            <person name="Albersmeier A."/>
            <person name="Kalinowski J."/>
            <person name="Ruckert C."/>
        </authorList>
    </citation>
    <scope>NUCLEOTIDE SEQUENCE</scope>
    <source>
        <strain evidence="1">CGMCC 1.6293</strain>
    </source>
</reference>
<evidence type="ECO:0000313" key="2">
    <source>
        <dbReference type="Proteomes" id="UP000649829"/>
    </source>
</evidence>
<evidence type="ECO:0000313" key="1">
    <source>
        <dbReference type="EMBL" id="GGL87215.1"/>
    </source>
</evidence>
<dbReference type="InterPro" id="IPR050563">
    <property type="entry name" value="4-hydroxybenzoyl-CoA_TE"/>
</dbReference>
<dbReference type="InterPro" id="IPR029069">
    <property type="entry name" value="HotDog_dom_sf"/>
</dbReference>
<reference evidence="1" key="2">
    <citation type="submission" date="2020-09" db="EMBL/GenBank/DDBJ databases">
        <authorList>
            <person name="Sun Q."/>
            <person name="Zhou Y."/>
        </authorList>
    </citation>
    <scope>NUCLEOTIDE SEQUENCE</scope>
    <source>
        <strain evidence="1">CGMCC 1.6293</strain>
    </source>
</reference>
<gene>
    <name evidence="1" type="ORF">GCM10011534_06410</name>
</gene>
<dbReference type="RefSeq" id="WP_028285563.1">
    <property type="nucleotide sequence ID" value="NZ_BMLF01000001.1"/>
</dbReference>
<comment type="caution">
    <text evidence="1">The sequence shown here is derived from an EMBL/GenBank/DDBJ whole genome shotgun (WGS) entry which is preliminary data.</text>
</comment>